<evidence type="ECO:0000256" key="10">
    <source>
        <dbReference type="SAM" id="Phobius"/>
    </source>
</evidence>
<evidence type="ECO:0000256" key="6">
    <source>
        <dbReference type="ARBA" id="ARBA00022984"/>
    </source>
</evidence>
<evidence type="ECO:0000256" key="5">
    <source>
        <dbReference type="ARBA" id="ARBA00022960"/>
    </source>
</evidence>
<feature type="transmembrane region" description="Helical" evidence="10">
    <location>
        <begin position="20"/>
        <end position="43"/>
    </location>
</feature>
<dbReference type="STRING" id="331679.IV81_GL001141"/>
<dbReference type="SUPFAM" id="SSF56601">
    <property type="entry name" value="beta-lactamase/transpeptidase-like"/>
    <property type="match status" value="1"/>
</dbReference>
<dbReference type="RefSeq" id="WP_057804343.1">
    <property type="nucleotide sequence ID" value="NZ_JQBX01000031.1"/>
</dbReference>
<dbReference type="PANTHER" id="PTHR30627:SF2">
    <property type="entry name" value="PEPTIDOGLYCAN D,D-TRANSPEPTIDASE MRDA"/>
    <property type="match status" value="1"/>
</dbReference>
<dbReference type="OrthoDB" id="9770103at2"/>
<proteinExistence type="inferred from homology"/>
<evidence type="ECO:0000256" key="2">
    <source>
        <dbReference type="ARBA" id="ARBA00007171"/>
    </source>
</evidence>
<dbReference type="InterPro" id="IPR036138">
    <property type="entry name" value="PBP_dimer_sf"/>
</dbReference>
<dbReference type="Gene3D" id="3.40.710.10">
    <property type="entry name" value="DD-peptidase/beta-lactamase superfamily"/>
    <property type="match status" value="1"/>
</dbReference>
<evidence type="ECO:0000313" key="15">
    <source>
        <dbReference type="Proteomes" id="UP000051859"/>
    </source>
</evidence>
<dbReference type="GO" id="GO:0051301">
    <property type="term" value="P:cell division"/>
    <property type="evidence" value="ECO:0007669"/>
    <property type="project" value="UniProtKB-KW"/>
</dbReference>
<dbReference type="PATRIC" id="fig|331679.3.peg.1156"/>
<keyword evidence="7 10" id="KW-1133">Transmembrane helix</keyword>
<gene>
    <name evidence="14" type="ORF">FEZ51_04670</name>
    <name evidence="13" type="ORF">IV81_GL001141</name>
</gene>
<dbReference type="Pfam" id="PF03717">
    <property type="entry name" value="PBP_dimer"/>
    <property type="match status" value="1"/>
</dbReference>
<organism evidence="13 15">
    <name type="scientific">Pediococcus stilesii</name>
    <dbReference type="NCBI Taxonomy" id="331679"/>
    <lineage>
        <taxon>Bacteria</taxon>
        <taxon>Bacillati</taxon>
        <taxon>Bacillota</taxon>
        <taxon>Bacilli</taxon>
        <taxon>Lactobacillales</taxon>
        <taxon>Lactobacillaceae</taxon>
        <taxon>Pediococcus</taxon>
    </lineage>
</organism>
<comment type="subcellular location">
    <subcellularLocation>
        <location evidence="1">Cell membrane</location>
        <topology evidence="1">Single-pass membrane protein</topology>
    </subcellularLocation>
</comment>
<dbReference type="GO" id="GO:0071972">
    <property type="term" value="F:peptidoglycan L,D-transpeptidase activity"/>
    <property type="evidence" value="ECO:0007669"/>
    <property type="project" value="TreeGrafter"/>
</dbReference>
<comment type="caution">
    <text evidence="13">The sequence shown here is derived from an EMBL/GenBank/DDBJ whole genome shotgun (WGS) entry which is preliminary data.</text>
</comment>
<keyword evidence="9" id="KW-0961">Cell wall biogenesis/degradation</keyword>
<accession>A0A0R2KSW0</accession>
<keyword evidence="13" id="KW-0131">Cell cycle</keyword>
<comment type="similarity">
    <text evidence="2">Belongs to the transpeptidase family.</text>
</comment>
<dbReference type="Pfam" id="PF00905">
    <property type="entry name" value="Transpeptidase"/>
    <property type="match status" value="1"/>
</dbReference>
<sequence length="700" mass="74658">MKSPKKFRRQKSELPFRLNLIFFVVSALLLLLVGQLGYLQILYGSKLQAEVNRTDNTVETSNVQRGMIYDSTGKVLVGNKAHQAISYTKGVNVLAQDMYDVSNNLGKYLTMDNETTLSSTNVAEYLLADSKRSKYYQEKVAGPDNQKNLSSKAIRSKELDYIKEKNVKLSDKETNAAKIFKIINGAYQLSTVYIKESGISSEELSEIGEHLSDMPGVKISTSWTRSYPEGDNIKTLTGTVSSTKTGLPSDEVNTLLAEGYARNDSVGQSYLEKQYEPVLKGSKSQTAVEVSSGNQIVKKVQKYAGKKGDNLVLTVNSKFQEEVQKIMTEASQSAGGESTGGYAVVMNPKTGAVIALAGADRDPSTGKMTANALGTINEPIVMGSVVKGAMISGALMDGVISTNNNTLIDEPIKVAGTNSKSSWFNSSGSANMSVDASKALEVSSNSYMMQLAMKEGGLKYSSGVSLAGMNPDVFSKMRGYFEQFGLGTKTGIDIPGESSGYKGPSGAANIGKALDLSFGNYDAYTTLQVAQYMSTIANGGYRVAPHVVEQIRSSQKNGKLGKVQSATSPQVLNYIGLSSSQKKLITDGLYDVVHGDSKYKTGGPLAGISPGISAKTGTAQTTTNGKSTVTLSLASFAPSNDPQVVVALALPGLGTNAESNNMEAAKKIYSAYWKYVQSKTTLTNPTKATAETAAQNLNAN</sequence>
<dbReference type="GO" id="GO:0071555">
    <property type="term" value="P:cell wall organization"/>
    <property type="evidence" value="ECO:0007669"/>
    <property type="project" value="UniProtKB-KW"/>
</dbReference>
<evidence type="ECO:0000256" key="7">
    <source>
        <dbReference type="ARBA" id="ARBA00022989"/>
    </source>
</evidence>
<evidence type="ECO:0000259" key="12">
    <source>
        <dbReference type="Pfam" id="PF03717"/>
    </source>
</evidence>
<evidence type="ECO:0000256" key="4">
    <source>
        <dbReference type="ARBA" id="ARBA00022692"/>
    </source>
</evidence>
<dbReference type="InterPro" id="IPR001460">
    <property type="entry name" value="PCN-bd_Tpept"/>
</dbReference>
<evidence type="ECO:0000256" key="3">
    <source>
        <dbReference type="ARBA" id="ARBA00022475"/>
    </source>
</evidence>
<dbReference type="InterPro" id="IPR005311">
    <property type="entry name" value="PBP_dimer"/>
</dbReference>
<keyword evidence="6" id="KW-0573">Peptidoglycan synthesis</keyword>
<dbReference type="GO" id="GO:0008360">
    <property type="term" value="P:regulation of cell shape"/>
    <property type="evidence" value="ECO:0007669"/>
    <property type="project" value="UniProtKB-KW"/>
</dbReference>
<keyword evidence="5" id="KW-0133">Cell shape</keyword>
<evidence type="ECO:0000313" key="14">
    <source>
        <dbReference type="EMBL" id="TLQ04663.1"/>
    </source>
</evidence>
<keyword evidence="4 10" id="KW-0812">Transmembrane</keyword>
<dbReference type="Gene3D" id="3.90.1310.10">
    <property type="entry name" value="Penicillin-binding protein 2a (Domain 2)"/>
    <property type="match status" value="1"/>
</dbReference>
<reference evidence="13 15" key="1">
    <citation type="journal article" date="2015" name="Genome Announc.">
        <title>Expanding the biotechnology potential of lactobacilli through comparative genomics of 213 strains and associated genera.</title>
        <authorList>
            <person name="Sun Z."/>
            <person name="Harris H.M."/>
            <person name="McCann A."/>
            <person name="Guo C."/>
            <person name="Argimon S."/>
            <person name="Zhang W."/>
            <person name="Yang X."/>
            <person name="Jeffery I.B."/>
            <person name="Cooney J.C."/>
            <person name="Kagawa T.F."/>
            <person name="Liu W."/>
            <person name="Song Y."/>
            <person name="Salvetti E."/>
            <person name="Wrobel A."/>
            <person name="Rasinkangas P."/>
            <person name="Parkhill J."/>
            <person name="Rea M.C."/>
            <person name="O'Sullivan O."/>
            <person name="Ritari J."/>
            <person name="Douillard F.P."/>
            <person name="Paul Ross R."/>
            <person name="Yang R."/>
            <person name="Briner A.E."/>
            <person name="Felis G.E."/>
            <person name="de Vos W.M."/>
            <person name="Barrangou R."/>
            <person name="Klaenhammer T.R."/>
            <person name="Caufield P.W."/>
            <person name="Cui Y."/>
            <person name="Zhang H."/>
            <person name="O'Toole P.W."/>
        </authorList>
    </citation>
    <scope>NUCLEOTIDE SEQUENCE [LARGE SCALE GENOMIC DNA]</scope>
    <source>
        <strain evidence="13 15">DSM 18001</strain>
    </source>
</reference>
<dbReference type="InterPro" id="IPR012338">
    <property type="entry name" value="Beta-lactam/transpept-like"/>
</dbReference>
<dbReference type="GO" id="GO:0005886">
    <property type="term" value="C:plasma membrane"/>
    <property type="evidence" value="ECO:0007669"/>
    <property type="project" value="UniProtKB-SubCell"/>
</dbReference>
<feature type="domain" description="Penicillin-binding protein dimerisation" evidence="12">
    <location>
        <begin position="62"/>
        <end position="300"/>
    </location>
</feature>
<dbReference type="GO" id="GO:0008658">
    <property type="term" value="F:penicillin binding"/>
    <property type="evidence" value="ECO:0007669"/>
    <property type="project" value="InterPro"/>
</dbReference>
<dbReference type="AlphaFoldDB" id="A0A0R2KSW0"/>
<evidence type="ECO:0000259" key="11">
    <source>
        <dbReference type="Pfam" id="PF00905"/>
    </source>
</evidence>
<keyword evidence="8 10" id="KW-0472">Membrane</keyword>
<evidence type="ECO:0000313" key="13">
    <source>
        <dbReference type="EMBL" id="KRN92671.1"/>
    </source>
</evidence>
<evidence type="ECO:0000313" key="16">
    <source>
        <dbReference type="Proteomes" id="UP000305541"/>
    </source>
</evidence>
<evidence type="ECO:0000256" key="8">
    <source>
        <dbReference type="ARBA" id="ARBA00023136"/>
    </source>
</evidence>
<dbReference type="EMBL" id="VBTH01000006">
    <property type="protein sequence ID" value="TLQ04663.1"/>
    <property type="molecule type" value="Genomic_DNA"/>
</dbReference>
<dbReference type="Gene3D" id="1.10.10.1230">
    <property type="entry name" value="Penicillin-binding protein, N-terminal non-catalytic domain, head sub-domain"/>
    <property type="match status" value="1"/>
</dbReference>
<evidence type="ECO:0000256" key="1">
    <source>
        <dbReference type="ARBA" id="ARBA00004162"/>
    </source>
</evidence>
<protein>
    <submittedName>
        <fullName evidence="13 14">Penicillin-binding protein 2</fullName>
    </submittedName>
</protein>
<dbReference type="SUPFAM" id="SSF56519">
    <property type="entry name" value="Penicillin binding protein dimerisation domain"/>
    <property type="match status" value="1"/>
</dbReference>
<dbReference type="Proteomes" id="UP000305541">
    <property type="component" value="Unassembled WGS sequence"/>
</dbReference>
<dbReference type="GO" id="GO:0009252">
    <property type="term" value="P:peptidoglycan biosynthetic process"/>
    <property type="evidence" value="ECO:0007669"/>
    <property type="project" value="UniProtKB-KW"/>
</dbReference>
<dbReference type="EMBL" id="JQBX01000031">
    <property type="protein sequence ID" value="KRN92671.1"/>
    <property type="molecule type" value="Genomic_DNA"/>
</dbReference>
<dbReference type="PANTHER" id="PTHR30627">
    <property type="entry name" value="PEPTIDOGLYCAN D,D-TRANSPEPTIDASE"/>
    <property type="match status" value="1"/>
</dbReference>
<keyword evidence="13" id="KW-0132">Cell division</keyword>
<keyword evidence="3" id="KW-1003">Cell membrane</keyword>
<dbReference type="Proteomes" id="UP000051859">
    <property type="component" value="Unassembled WGS sequence"/>
</dbReference>
<reference evidence="14 16" key="2">
    <citation type="submission" date="2019-05" db="EMBL/GenBank/DDBJ databases">
        <title>The metagenome of a microbial culture collection derived from dairy environment covers the genomic content of the human microbiome.</title>
        <authorList>
            <person name="Roder T."/>
            <person name="Wuthrich D."/>
            <person name="Sattari Z."/>
            <person name="Von Ah U."/>
            <person name="Bar C."/>
            <person name="Ronchi F."/>
            <person name="Macpherson A.J."/>
            <person name="Ganal-Vonarburg S.C."/>
            <person name="Bruggmann R."/>
            <person name="Vergeres G."/>
        </authorList>
    </citation>
    <scope>NUCLEOTIDE SEQUENCE [LARGE SCALE GENOMIC DNA]</scope>
    <source>
        <strain evidence="14 16">FAM 18815</strain>
    </source>
</reference>
<name>A0A0R2KSW0_9LACO</name>
<evidence type="ECO:0000256" key="9">
    <source>
        <dbReference type="ARBA" id="ARBA00023316"/>
    </source>
</evidence>
<keyword evidence="15" id="KW-1185">Reference proteome</keyword>
<dbReference type="InterPro" id="IPR050515">
    <property type="entry name" value="Beta-lactam/transpept"/>
</dbReference>
<feature type="domain" description="Penicillin-binding protein transpeptidase" evidence="11">
    <location>
        <begin position="341"/>
        <end position="668"/>
    </location>
</feature>